<name>A0A0A9G009_ARUDO</name>
<reference evidence="1" key="2">
    <citation type="journal article" date="2015" name="Data Brief">
        <title>Shoot transcriptome of the giant reed, Arundo donax.</title>
        <authorList>
            <person name="Barrero R.A."/>
            <person name="Guerrero F.D."/>
            <person name="Moolhuijzen P."/>
            <person name="Goolsby J.A."/>
            <person name="Tidwell J."/>
            <person name="Bellgard S.E."/>
            <person name="Bellgard M.I."/>
        </authorList>
    </citation>
    <scope>NUCLEOTIDE SEQUENCE</scope>
    <source>
        <tissue evidence="1">Shoot tissue taken approximately 20 cm above the soil surface</tissue>
    </source>
</reference>
<proteinExistence type="predicted"/>
<dbReference type="EMBL" id="GBRH01182015">
    <property type="protein sequence ID" value="JAE15881.1"/>
    <property type="molecule type" value="Transcribed_RNA"/>
</dbReference>
<protein>
    <recommendedName>
        <fullName evidence="2">F-box associated domain-containing protein</fullName>
    </recommendedName>
</protein>
<sequence length="243" mass="28130">MVFQSSCRRFNMRLLWGSIPMVLPSTEYCIAGAFVGNLYSSSAPWARRRRGASAPPLPSASLRKWLGKRSDATHLNEPFLFNGNLHSMLFLGRQSNILVFDTMDEVFRWLRVSFKIRLVASLPVVEHTLAMSNSHIESSDVEVDLWLLLDYKCAAWVHKYRIKLPVIDIRRFEDGGWCWHVLVDGFDWQLHYVISGNLLKKFQCNGHMLNFTTHILRESLIPHAFFIMQEDGGTHEPPFFWGM</sequence>
<organism evidence="1">
    <name type="scientific">Arundo donax</name>
    <name type="common">Giant reed</name>
    <name type="synonym">Donax arundinaceus</name>
    <dbReference type="NCBI Taxonomy" id="35708"/>
    <lineage>
        <taxon>Eukaryota</taxon>
        <taxon>Viridiplantae</taxon>
        <taxon>Streptophyta</taxon>
        <taxon>Embryophyta</taxon>
        <taxon>Tracheophyta</taxon>
        <taxon>Spermatophyta</taxon>
        <taxon>Magnoliopsida</taxon>
        <taxon>Liliopsida</taxon>
        <taxon>Poales</taxon>
        <taxon>Poaceae</taxon>
        <taxon>PACMAD clade</taxon>
        <taxon>Arundinoideae</taxon>
        <taxon>Arundineae</taxon>
        <taxon>Arundo</taxon>
    </lineage>
</organism>
<evidence type="ECO:0008006" key="2">
    <source>
        <dbReference type="Google" id="ProtNLM"/>
    </source>
</evidence>
<reference evidence="1" key="1">
    <citation type="submission" date="2014-09" db="EMBL/GenBank/DDBJ databases">
        <authorList>
            <person name="Magalhaes I.L.F."/>
            <person name="Oliveira U."/>
            <person name="Santos F.R."/>
            <person name="Vidigal T.H.D.A."/>
            <person name="Brescovit A.D."/>
            <person name="Santos A.J."/>
        </authorList>
    </citation>
    <scope>NUCLEOTIDE SEQUENCE</scope>
    <source>
        <tissue evidence="1">Shoot tissue taken approximately 20 cm above the soil surface</tissue>
    </source>
</reference>
<evidence type="ECO:0000313" key="1">
    <source>
        <dbReference type="EMBL" id="JAE15881.1"/>
    </source>
</evidence>
<dbReference type="AlphaFoldDB" id="A0A0A9G009"/>
<accession>A0A0A9G009</accession>